<accession>A0A4C2AEA2</accession>
<dbReference type="InterPro" id="IPR012337">
    <property type="entry name" value="RNaseH-like_sf"/>
</dbReference>
<name>A0A4C2AEA2_EUMVA</name>
<dbReference type="SUPFAM" id="SSF53098">
    <property type="entry name" value="Ribonuclease H-like"/>
    <property type="match status" value="1"/>
</dbReference>
<dbReference type="Pfam" id="PF05699">
    <property type="entry name" value="Dimer_Tnp_hAT"/>
    <property type="match status" value="1"/>
</dbReference>
<dbReference type="PANTHER" id="PTHR47611">
    <property type="entry name" value="HAT DIMERISATION DOMAIN, C-TERMINAL"/>
    <property type="match status" value="1"/>
</dbReference>
<proteinExistence type="predicted"/>
<protein>
    <recommendedName>
        <fullName evidence="1">HAT C-terminal dimerisation domain-containing protein</fullName>
    </recommendedName>
</protein>
<dbReference type="STRING" id="151549.A0A4C2AEA2"/>
<sequence length="330" mass="37663">MNEIKDKLLTTLETEENLTTAISTGVEPITVRKEHSQSLKESMNNMLDSDDEDEQSGNQISDTKANLLIQYMAEKRLPRDQDQSKYWQINSKKFGGLSHIARTYLSSPATSVPSEQLFSAAGILYDPHRNRLLGDKAANAIRRTNSVNAMNLRRRSQDETLDVDHQMMEVETKPALWDTYAKSYSDRILKTRFRQEVKQHLTSKKYKAKTEIGKPSVLLQKFFPKTTASTSGLLSCFNEKTKFIAAELAMTYHTVKHNLLYNSQDYSIKLNKIIYVESKTATNIRLARTKMEALVTKVLGPHSLQSVIDQLNKDNVFYCLQTDASNRIKK</sequence>
<evidence type="ECO:0000313" key="3">
    <source>
        <dbReference type="Proteomes" id="UP000299102"/>
    </source>
</evidence>
<dbReference type="Proteomes" id="UP000299102">
    <property type="component" value="Unassembled WGS sequence"/>
</dbReference>
<comment type="caution">
    <text evidence="2">The sequence shown here is derived from an EMBL/GenBank/DDBJ whole genome shotgun (WGS) entry which is preliminary data.</text>
</comment>
<dbReference type="GO" id="GO:0046983">
    <property type="term" value="F:protein dimerization activity"/>
    <property type="evidence" value="ECO:0007669"/>
    <property type="project" value="InterPro"/>
</dbReference>
<dbReference type="OrthoDB" id="6159421at2759"/>
<reference evidence="2 3" key="1">
    <citation type="journal article" date="2019" name="Commun. Biol.">
        <title>The bagworm genome reveals a unique fibroin gene that provides high tensile strength.</title>
        <authorList>
            <person name="Kono N."/>
            <person name="Nakamura H."/>
            <person name="Ohtoshi R."/>
            <person name="Tomita M."/>
            <person name="Numata K."/>
            <person name="Arakawa K."/>
        </authorList>
    </citation>
    <scope>NUCLEOTIDE SEQUENCE [LARGE SCALE GENOMIC DNA]</scope>
</reference>
<evidence type="ECO:0000313" key="2">
    <source>
        <dbReference type="EMBL" id="GBP98378.1"/>
    </source>
</evidence>
<dbReference type="AlphaFoldDB" id="A0A4C2AEA2"/>
<dbReference type="PANTHER" id="PTHR47611:SF3">
    <property type="entry name" value="HAT C-TERMINAL DIMERISATION DOMAIN-CONTAINING PROTEIN"/>
    <property type="match status" value="1"/>
</dbReference>
<dbReference type="InterPro" id="IPR008906">
    <property type="entry name" value="HATC_C_dom"/>
</dbReference>
<dbReference type="EMBL" id="BGZK01003130">
    <property type="protein sequence ID" value="GBP98378.1"/>
    <property type="molecule type" value="Genomic_DNA"/>
</dbReference>
<evidence type="ECO:0000259" key="1">
    <source>
        <dbReference type="Pfam" id="PF05699"/>
    </source>
</evidence>
<keyword evidence="3" id="KW-1185">Reference proteome</keyword>
<gene>
    <name evidence="2" type="ORF">EVAR_98419_1</name>
</gene>
<feature type="domain" description="HAT C-terminal dimerisation" evidence="1">
    <location>
        <begin position="68"/>
        <end position="135"/>
    </location>
</feature>
<organism evidence="2 3">
    <name type="scientific">Eumeta variegata</name>
    <name type="common">Bagworm moth</name>
    <name type="synonym">Eumeta japonica</name>
    <dbReference type="NCBI Taxonomy" id="151549"/>
    <lineage>
        <taxon>Eukaryota</taxon>
        <taxon>Metazoa</taxon>
        <taxon>Ecdysozoa</taxon>
        <taxon>Arthropoda</taxon>
        <taxon>Hexapoda</taxon>
        <taxon>Insecta</taxon>
        <taxon>Pterygota</taxon>
        <taxon>Neoptera</taxon>
        <taxon>Endopterygota</taxon>
        <taxon>Lepidoptera</taxon>
        <taxon>Glossata</taxon>
        <taxon>Ditrysia</taxon>
        <taxon>Tineoidea</taxon>
        <taxon>Psychidae</taxon>
        <taxon>Oiketicinae</taxon>
        <taxon>Eumeta</taxon>
    </lineage>
</organism>